<comment type="caution">
    <text evidence="2">The sequence shown here is derived from an EMBL/GenBank/DDBJ whole genome shotgun (WGS) entry which is preliminary data.</text>
</comment>
<evidence type="ECO:0000313" key="2">
    <source>
        <dbReference type="EMBL" id="KAL1632791.1"/>
    </source>
</evidence>
<feature type="compositionally biased region" description="Polar residues" evidence="1">
    <location>
        <begin position="148"/>
        <end position="170"/>
    </location>
</feature>
<reference evidence="2 3" key="1">
    <citation type="submission" date="2024-02" db="EMBL/GenBank/DDBJ databases">
        <title>De novo assembly and annotation of 12 fungi associated with fruit tree decline syndrome in Ontario, Canada.</title>
        <authorList>
            <person name="Sulman M."/>
            <person name="Ellouze W."/>
            <person name="Ilyukhin E."/>
        </authorList>
    </citation>
    <scope>NUCLEOTIDE SEQUENCE [LARGE SCALE GENOMIC DNA]</scope>
    <source>
        <strain evidence="2 3">M1-105</strain>
    </source>
</reference>
<organism evidence="2 3">
    <name type="scientific">Neofusicoccum ribis</name>
    <dbReference type="NCBI Taxonomy" id="45134"/>
    <lineage>
        <taxon>Eukaryota</taxon>
        <taxon>Fungi</taxon>
        <taxon>Dikarya</taxon>
        <taxon>Ascomycota</taxon>
        <taxon>Pezizomycotina</taxon>
        <taxon>Dothideomycetes</taxon>
        <taxon>Dothideomycetes incertae sedis</taxon>
        <taxon>Botryosphaeriales</taxon>
        <taxon>Botryosphaeriaceae</taxon>
        <taxon>Neofusicoccum</taxon>
    </lineage>
</organism>
<gene>
    <name evidence="2" type="ORF">SLS56_003281</name>
</gene>
<evidence type="ECO:0000313" key="3">
    <source>
        <dbReference type="Proteomes" id="UP001521116"/>
    </source>
</evidence>
<sequence>MALPVPAVARGDKVEVGQEYFQALFMRIKCPPYDPSDPSLVRIQMSEYDFLTRALSEYLTLRKNLLEDGVELATLEMYTAPRWGSPTNTPQHGNGHTTVSGNGATGQRSTTSMAPQTDLQPSSLSHDLSAPTSDVNVTFATSESFTIPHNQDSIPSSMPQKSFPAQSANSKPHRAEHIVEQNAPEVDHIARRDQRTLEMTGFSADTSLKDIIEHIKGGMIIEIYRYNERAVRISFLRGTDAQAFRTFARRHDIYINSKRVHVDWADRQFHLNDHLYNRIASNRATRILRLRNGKRFVTEHDIQNDMEHIHNLVIIEIKVQGNDFIVYTNSVQRCGYARTCMTSRMPYRALKLEFVPDDCAAPLPQRTHPNFFDAVQPTSQVQLKPRKSTNFYEILNSDALDDDGDCEAMQHVNRRDSAVSDYSSDICRPRSADSDAISYC</sequence>
<feature type="region of interest" description="Disordered" evidence="1">
    <location>
        <begin position="84"/>
        <end position="130"/>
    </location>
</feature>
<feature type="compositionally biased region" description="Polar residues" evidence="1">
    <location>
        <begin position="85"/>
        <end position="130"/>
    </location>
</feature>
<feature type="region of interest" description="Disordered" evidence="1">
    <location>
        <begin position="148"/>
        <end position="181"/>
    </location>
</feature>
<name>A0ABR3T142_9PEZI</name>
<dbReference type="Proteomes" id="UP001521116">
    <property type="component" value="Unassembled WGS sequence"/>
</dbReference>
<dbReference type="EMBL" id="JAJVDC020000026">
    <property type="protein sequence ID" value="KAL1632791.1"/>
    <property type="molecule type" value="Genomic_DNA"/>
</dbReference>
<proteinExistence type="predicted"/>
<keyword evidence="3" id="KW-1185">Reference proteome</keyword>
<protein>
    <recommendedName>
        <fullName evidence="4">Negative regulator of differentiation 1</fullName>
    </recommendedName>
</protein>
<accession>A0ABR3T142</accession>
<evidence type="ECO:0000256" key="1">
    <source>
        <dbReference type="SAM" id="MobiDB-lite"/>
    </source>
</evidence>
<evidence type="ECO:0008006" key="4">
    <source>
        <dbReference type="Google" id="ProtNLM"/>
    </source>
</evidence>